<dbReference type="SUPFAM" id="SSF57959">
    <property type="entry name" value="Leucine zipper domain"/>
    <property type="match status" value="1"/>
</dbReference>
<dbReference type="Pfam" id="PF00170">
    <property type="entry name" value="bZIP_1"/>
    <property type="match status" value="1"/>
</dbReference>
<reference evidence="10 11" key="1">
    <citation type="journal article" date="2023" name="Genes (Basel)">
        <title>Chromosome-Level Genome Assembly and Circadian Gene Repertoire of the Patagonia Blennie Eleginops maclovinus-The Closest Ancestral Proxy of Antarctic Cryonotothenioids.</title>
        <authorList>
            <person name="Cheng C.C."/>
            <person name="Rivera-Colon A.G."/>
            <person name="Minhas B.F."/>
            <person name="Wilson L."/>
            <person name="Rayamajhi N."/>
            <person name="Vargas-Chacoff L."/>
            <person name="Catchen J.M."/>
        </authorList>
    </citation>
    <scope>NUCLEOTIDE SEQUENCE [LARGE SCALE GENOMIC DNA]</scope>
    <source>
        <strain evidence="10">JMC-PN-2008</strain>
    </source>
</reference>
<dbReference type="InterPro" id="IPR046347">
    <property type="entry name" value="bZIP_sf"/>
</dbReference>
<dbReference type="InterPro" id="IPR004827">
    <property type="entry name" value="bZIP"/>
</dbReference>
<evidence type="ECO:0000313" key="10">
    <source>
        <dbReference type="EMBL" id="KAK5852999.1"/>
    </source>
</evidence>
<name>A0AAN7X2W4_ELEMC</name>
<evidence type="ECO:0000256" key="3">
    <source>
        <dbReference type="ARBA" id="ARBA00023125"/>
    </source>
</evidence>
<evidence type="ECO:0000256" key="5">
    <source>
        <dbReference type="ARBA" id="ARBA00031103"/>
    </source>
</evidence>
<comment type="caution">
    <text evidence="10">The sequence shown here is derived from an EMBL/GenBank/DDBJ whole genome shotgun (WGS) entry which is preliminary data.</text>
</comment>
<dbReference type="EMBL" id="JAUZQC010000020">
    <property type="protein sequence ID" value="KAK5852999.1"/>
    <property type="molecule type" value="Genomic_DNA"/>
</dbReference>
<comment type="subcellular location">
    <subcellularLocation>
        <location evidence="1">Nucleus</location>
    </subcellularLocation>
</comment>
<evidence type="ECO:0000313" key="11">
    <source>
        <dbReference type="Proteomes" id="UP001346869"/>
    </source>
</evidence>
<dbReference type="GO" id="GO:0000981">
    <property type="term" value="F:DNA-binding transcription factor activity, RNA polymerase II-specific"/>
    <property type="evidence" value="ECO:0007669"/>
    <property type="project" value="TreeGrafter"/>
</dbReference>
<feature type="region of interest" description="Disordered" evidence="8">
    <location>
        <begin position="357"/>
        <end position="378"/>
    </location>
</feature>
<dbReference type="PRINTS" id="PR00042">
    <property type="entry name" value="LEUZIPPRFOS"/>
</dbReference>
<organism evidence="10 11">
    <name type="scientific">Eleginops maclovinus</name>
    <name type="common">Patagonian blennie</name>
    <name type="synonym">Eleginus maclovinus</name>
    <dbReference type="NCBI Taxonomy" id="56733"/>
    <lineage>
        <taxon>Eukaryota</taxon>
        <taxon>Metazoa</taxon>
        <taxon>Chordata</taxon>
        <taxon>Craniata</taxon>
        <taxon>Vertebrata</taxon>
        <taxon>Euteleostomi</taxon>
        <taxon>Actinopterygii</taxon>
        <taxon>Neopterygii</taxon>
        <taxon>Teleostei</taxon>
        <taxon>Neoteleostei</taxon>
        <taxon>Acanthomorphata</taxon>
        <taxon>Eupercaria</taxon>
        <taxon>Perciformes</taxon>
        <taxon>Notothenioidei</taxon>
        <taxon>Eleginopidae</taxon>
        <taxon>Eleginops</taxon>
    </lineage>
</organism>
<accession>A0AAN7X2W4</accession>
<comment type="similarity">
    <text evidence="2">Belongs to the bZIP family. Fos subfamily.</text>
</comment>
<reference evidence="10 11" key="2">
    <citation type="journal article" date="2023" name="Mol. Biol. Evol.">
        <title>Genomics of Secondarily Temperate Adaptation in the Only Non-Antarctic Icefish.</title>
        <authorList>
            <person name="Rivera-Colon A.G."/>
            <person name="Rayamajhi N."/>
            <person name="Minhas B.F."/>
            <person name="Madrigal G."/>
            <person name="Bilyk K.T."/>
            <person name="Yoon V."/>
            <person name="Hune M."/>
            <person name="Gregory S."/>
            <person name="Cheng C.H.C."/>
            <person name="Catchen J.M."/>
        </authorList>
    </citation>
    <scope>NUCLEOTIDE SEQUENCE [LARGE SCALE GENOMIC DNA]</scope>
    <source>
        <strain evidence="10">JMC-PN-2008</strain>
    </source>
</reference>
<dbReference type="PROSITE" id="PS50217">
    <property type="entry name" value="BZIP"/>
    <property type="match status" value="1"/>
</dbReference>
<dbReference type="Gene3D" id="1.20.5.170">
    <property type="match status" value="1"/>
</dbReference>
<evidence type="ECO:0000259" key="9">
    <source>
        <dbReference type="PROSITE" id="PS50217"/>
    </source>
</evidence>
<gene>
    <name evidence="10" type="ORF">PBY51_006824</name>
</gene>
<dbReference type="InterPro" id="IPR000837">
    <property type="entry name" value="AP-1"/>
</dbReference>
<keyword evidence="11" id="KW-1185">Reference proteome</keyword>
<evidence type="ECO:0000256" key="4">
    <source>
        <dbReference type="ARBA" id="ARBA00029563"/>
    </source>
</evidence>
<evidence type="ECO:0000256" key="8">
    <source>
        <dbReference type="SAM" id="MobiDB-lite"/>
    </source>
</evidence>
<evidence type="ECO:0000256" key="6">
    <source>
        <dbReference type="ARBA" id="ARBA00058242"/>
    </source>
</evidence>
<sequence length="378" mass="41063">MMFTGFNTECDSSSRCSTASPSGDAVGYYPSPAGSYSSMGSPQSQDFTDLTASSASFIPTVTAISTSPDLQWMVQPLISSVAPSHRAPPYSSRPSPAYTRPGMRSASRVHTSNKRRMEQVTPEEEEKKRVRRERNKQAAAKCRNRRRELTDTLQAETDELEDEKSLLQNDIANLMKEKERLEFILAAHQPICKIPSDLDSDFNMVSISASHPCLSGTVSSRPETIIPKATTIASSQPTFTTTCNSIFSSSSILSTATSSSSAVKMMDLDSSVLEESLDLLAKTEMETARSVPEVDLSNSLYTTQDWEPLHASANSSDFEPLCTPVVTCTPACTTYTSSFVFSFPEAETFPTCGVAHRRGSNSNDQSSDSLSSPTLLAL</sequence>
<dbReference type="PANTHER" id="PTHR23351:SF4">
    <property type="entry name" value="PROTEIN C-FOS"/>
    <property type="match status" value="1"/>
</dbReference>
<feature type="region of interest" description="Disordered" evidence="8">
    <location>
        <begin position="1"/>
        <end position="24"/>
    </location>
</feature>
<dbReference type="PROSITE" id="PS00036">
    <property type="entry name" value="BZIP_BASIC"/>
    <property type="match status" value="1"/>
</dbReference>
<dbReference type="CDD" id="cd14721">
    <property type="entry name" value="bZIP_Fos"/>
    <property type="match status" value="1"/>
</dbReference>
<comment type="subunit">
    <text evidence="7">Heterodimer.</text>
</comment>
<dbReference type="PANTHER" id="PTHR23351">
    <property type="entry name" value="FOS TRANSCRIPTION FACTOR-RELATED"/>
    <property type="match status" value="1"/>
</dbReference>
<dbReference type="GO" id="GO:0000978">
    <property type="term" value="F:RNA polymerase II cis-regulatory region sequence-specific DNA binding"/>
    <property type="evidence" value="ECO:0007669"/>
    <property type="project" value="TreeGrafter"/>
</dbReference>
<proteinExistence type="inferred from homology"/>
<feature type="compositionally biased region" description="Low complexity" evidence="8">
    <location>
        <begin position="82"/>
        <end position="101"/>
    </location>
</feature>
<feature type="compositionally biased region" description="Polar residues" evidence="8">
    <location>
        <begin position="1"/>
        <end position="21"/>
    </location>
</feature>
<comment type="function">
    <text evidence="6">Nuclear phosphoprotein which forms a tight but non-covalently linked complex with the JUN/AP-1 transcription factor. FOS has a critical function in regulating the development of cells destined to form and maintain the skeleton. It is thought to have an important role in signal transduction, cell proliferation and differentiation.</text>
</comment>
<evidence type="ECO:0000256" key="2">
    <source>
        <dbReference type="ARBA" id="ARBA00007619"/>
    </source>
</evidence>
<evidence type="ECO:0000256" key="7">
    <source>
        <dbReference type="ARBA" id="ARBA00061721"/>
    </source>
</evidence>
<feature type="region of interest" description="Disordered" evidence="8">
    <location>
        <begin position="82"/>
        <end position="146"/>
    </location>
</feature>
<feature type="compositionally biased region" description="Low complexity" evidence="8">
    <location>
        <begin position="360"/>
        <end position="372"/>
    </location>
</feature>
<dbReference type="GO" id="GO:0005634">
    <property type="term" value="C:nucleus"/>
    <property type="evidence" value="ECO:0007669"/>
    <property type="project" value="UniProtKB-SubCell"/>
</dbReference>
<dbReference type="SMART" id="SM00338">
    <property type="entry name" value="BRLZ"/>
    <property type="match status" value="1"/>
</dbReference>
<dbReference type="Proteomes" id="UP001346869">
    <property type="component" value="Unassembled WGS sequence"/>
</dbReference>
<dbReference type="FunFam" id="1.20.5.170:FF:000006">
    <property type="entry name" value="fos-related antigen 2 isoform X1"/>
    <property type="match status" value="1"/>
</dbReference>
<keyword evidence="3" id="KW-0238">DNA-binding</keyword>
<dbReference type="AlphaFoldDB" id="A0AAN7X2W4"/>
<feature type="domain" description="BZIP" evidence="9">
    <location>
        <begin position="125"/>
        <end position="188"/>
    </location>
</feature>
<evidence type="ECO:0000256" key="1">
    <source>
        <dbReference type="ARBA" id="ARBA00004123"/>
    </source>
</evidence>
<protein>
    <recommendedName>
        <fullName evidence="4">Protein c-Fos</fullName>
    </recommendedName>
    <alternativeName>
        <fullName evidence="5">Cellular oncogene fos</fullName>
    </alternativeName>
</protein>